<dbReference type="InterPro" id="IPR051792">
    <property type="entry name" value="GGT_bact"/>
</dbReference>
<comment type="similarity">
    <text evidence="3 9">Belongs to the gamma-glutamyltransferase family.</text>
</comment>
<dbReference type="InterPro" id="IPR029055">
    <property type="entry name" value="Ntn_hydrolases_N"/>
</dbReference>
<comment type="catalytic activity">
    <reaction evidence="2 9">
        <text>glutathione + H2O = L-cysteinylglycine + L-glutamate</text>
        <dbReference type="Rhea" id="RHEA:28807"/>
        <dbReference type="ChEBI" id="CHEBI:15377"/>
        <dbReference type="ChEBI" id="CHEBI:29985"/>
        <dbReference type="ChEBI" id="CHEBI:57925"/>
        <dbReference type="ChEBI" id="CHEBI:61694"/>
        <dbReference type="EC" id="3.4.19.13"/>
    </reaction>
</comment>
<comment type="PTM">
    <text evidence="9">Cleaved by autocatalysis into a large and a small subunit.</text>
</comment>
<keyword evidence="7 9" id="KW-0012">Acyltransferase</keyword>
<evidence type="ECO:0000256" key="5">
    <source>
        <dbReference type="ARBA" id="ARBA00022801"/>
    </source>
</evidence>
<evidence type="ECO:0000256" key="1">
    <source>
        <dbReference type="ARBA" id="ARBA00001049"/>
    </source>
</evidence>
<dbReference type="EMBL" id="JAQQKX010000009">
    <property type="protein sequence ID" value="MDC7684003.1"/>
    <property type="molecule type" value="Genomic_DNA"/>
</dbReference>
<feature type="chain" id="PRO_5046350817" description="Glutathione hydrolase proenzyme" evidence="10">
    <location>
        <begin position="26"/>
        <end position="573"/>
    </location>
</feature>
<dbReference type="Proteomes" id="UP001214854">
    <property type="component" value="Unassembled WGS sequence"/>
</dbReference>
<dbReference type="PROSITE" id="PS51257">
    <property type="entry name" value="PROKAR_LIPOPROTEIN"/>
    <property type="match status" value="1"/>
</dbReference>
<dbReference type="InterPro" id="IPR000101">
    <property type="entry name" value="GGT_peptidase"/>
</dbReference>
<accession>A0ABT5HVC1</accession>
<dbReference type="PRINTS" id="PR01210">
    <property type="entry name" value="GGTRANSPTASE"/>
</dbReference>
<name>A0ABT5HVC1_9CAUL</name>
<organism evidence="11 12">
    <name type="scientific">Asticcacaulis aquaticus</name>
    <dbReference type="NCBI Taxonomy" id="2984212"/>
    <lineage>
        <taxon>Bacteria</taxon>
        <taxon>Pseudomonadati</taxon>
        <taxon>Pseudomonadota</taxon>
        <taxon>Alphaproteobacteria</taxon>
        <taxon>Caulobacterales</taxon>
        <taxon>Caulobacteraceae</taxon>
        <taxon>Asticcacaulis</taxon>
    </lineage>
</organism>
<proteinExistence type="inferred from homology"/>
<feature type="signal peptide" evidence="10">
    <location>
        <begin position="1"/>
        <end position="25"/>
    </location>
</feature>
<dbReference type="SUPFAM" id="SSF56235">
    <property type="entry name" value="N-terminal nucleophile aminohydrolases (Ntn hydrolases)"/>
    <property type="match status" value="1"/>
</dbReference>
<keyword evidence="6 9" id="KW-0865">Zymogen</keyword>
<dbReference type="RefSeq" id="WP_272748460.1">
    <property type="nucleotide sequence ID" value="NZ_JAQQKX010000009.1"/>
</dbReference>
<evidence type="ECO:0000313" key="12">
    <source>
        <dbReference type="Proteomes" id="UP001214854"/>
    </source>
</evidence>
<evidence type="ECO:0000256" key="9">
    <source>
        <dbReference type="RuleBase" id="RU368036"/>
    </source>
</evidence>
<comment type="catalytic activity">
    <reaction evidence="8 9">
        <text>an N-terminal (5-L-glutamyl)-[peptide] + an alpha-amino acid = 5-L-glutamyl amino acid + an N-terminal L-alpha-aminoacyl-[peptide]</text>
        <dbReference type="Rhea" id="RHEA:23904"/>
        <dbReference type="Rhea" id="RHEA-COMP:9780"/>
        <dbReference type="Rhea" id="RHEA-COMP:9795"/>
        <dbReference type="ChEBI" id="CHEBI:77644"/>
        <dbReference type="ChEBI" id="CHEBI:78597"/>
        <dbReference type="ChEBI" id="CHEBI:78599"/>
        <dbReference type="ChEBI" id="CHEBI:78608"/>
        <dbReference type="EC" id="2.3.2.2"/>
    </reaction>
</comment>
<protein>
    <recommendedName>
        <fullName evidence="9">Glutathione hydrolase proenzyme</fullName>
        <ecNumber evidence="9">2.3.2.2</ecNumber>
        <ecNumber evidence="9">3.4.19.13</ecNumber>
    </recommendedName>
    <component>
        <recommendedName>
            <fullName evidence="9">Glutathione hydrolase large chain</fullName>
        </recommendedName>
    </component>
    <component>
        <recommendedName>
            <fullName evidence="9">Glutathione hydrolase small chain</fullName>
        </recommendedName>
    </component>
</protein>
<comment type="catalytic activity">
    <reaction evidence="1 9">
        <text>an S-substituted glutathione + H2O = an S-substituted L-cysteinylglycine + L-glutamate</text>
        <dbReference type="Rhea" id="RHEA:59468"/>
        <dbReference type="ChEBI" id="CHEBI:15377"/>
        <dbReference type="ChEBI" id="CHEBI:29985"/>
        <dbReference type="ChEBI" id="CHEBI:90779"/>
        <dbReference type="ChEBI" id="CHEBI:143103"/>
        <dbReference type="EC" id="3.4.19.13"/>
    </reaction>
</comment>
<dbReference type="GO" id="GO:0103068">
    <property type="term" value="F:leukotriene C4 gamma-glutamyl transferase activity"/>
    <property type="evidence" value="ECO:0007669"/>
    <property type="project" value="UniProtKB-EC"/>
</dbReference>
<keyword evidence="12" id="KW-1185">Reference proteome</keyword>
<evidence type="ECO:0000256" key="6">
    <source>
        <dbReference type="ARBA" id="ARBA00023145"/>
    </source>
</evidence>
<evidence type="ECO:0000256" key="4">
    <source>
        <dbReference type="ARBA" id="ARBA00022679"/>
    </source>
</evidence>
<evidence type="ECO:0000256" key="10">
    <source>
        <dbReference type="SAM" id="SignalP"/>
    </source>
</evidence>
<dbReference type="Gene3D" id="3.60.20.40">
    <property type="match status" value="1"/>
</dbReference>
<dbReference type="InterPro" id="IPR043138">
    <property type="entry name" value="GGT_lsub"/>
</dbReference>
<evidence type="ECO:0000256" key="7">
    <source>
        <dbReference type="ARBA" id="ARBA00023315"/>
    </source>
</evidence>
<dbReference type="Gene3D" id="1.10.246.130">
    <property type="match status" value="1"/>
</dbReference>
<dbReference type="PANTHER" id="PTHR43199">
    <property type="entry name" value="GLUTATHIONE HYDROLASE"/>
    <property type="match status" value="1"/>
</dbReference>
<reference evidence="11 12" key="1">
    <citation type="submission" date="2023-01" db="EMBL/GenBank/DDBJ databases">
        <title>Novel species of the genus Asticcacaulis isolated from rivers.</title>
        <authorList>
            <person name="Lu H."/>
        </authorList>
    </citation>
    <scope>NUCLEOTIDE SEQUENCE [LARGE SCALE GENOMIC DNA]</scope>
    <source>
        <strain evidence="11 12">BYS171W</strain>
    </source>
</reference>
<sequence length="573" mass="60871">MRSPALMTRRLFASALLVLGLSGCATLPPKSEPATFKPVVAAANPLAAKAGMDILEKGGTAIDAAVAVQAVLGLVEPQSSGLGGGAFMVYYDHKTGRTTAYNGRETAPKSATGKLFLKDDGTPLPFGEAVVSGRATGVPGAILMLEMAHAEHGKLKWKDLFGSAETLADEGFIISPRLGDYLASAAFPQSKTTDVIAYFGDGNGGWKKTGERLKNPAYAATVRTLADKGAVIFHEGALVDAIITKTHEGPLPGDLQPDDFKTYFPKQGEAVCDTYRIYIICVPPPPSSAVSLLQALKIVEAFPMRDYGAGDARGWQVIIEAERLMYADRDQYLADDEFVDVPVKALRDPDYIKSRVALITIGKASPAPTFGMPSKAVAWAKDNTHEPAGTTHMVIRDRYGNAVSMTTTVESIFGTGRMVGGFFLNNQLTDFSFTPVTKDGQKVANAVEGGKRPRSSMAPVLIFDKDKNFIGMVGSPGGTSILSYNLKALVGVLDWGLSMQDAVALPNVVARGEAIRIEAPLMKPDILQGLKGMGYTIQEVTGENSGLHGVMFRGDKIDGGADPRREGVVLVGQ</sequence>
<keyword evidence="10" id="KW-0732">Signal</keyword>
<keyword evidence="9" id="KW-0317">Glutathione biosynthesis</keyword>
<evidence type="ECO:0000256" key="2">
    <source>
        <dbReference type="ARBA" id="ARBA00001089"/>
    </source>
</evidence>
<dbReference type="InterPro" id="IPR043137">
    <property type="entry name" value="GGT_ssub_C"/>
</dbReference>
<evidence type="ECO:0000256" key="8">
    <source>
        <dbReference type="ARBA" id="ARBA00047417"/>
    </source>
</evidence>
<comment type="subunit">
    <text evidence="9">This enzyme consists of two polypeptide chains, which are synthesized in precursor form from a single polypeptide.</text>
</comment>
<keyword evidence="4 9" id="KW-0808">Transferase</keyword>
<dbReference type="EC" id="2.3.2.2" evidence="9"/>
<evidence type="ECO:0000256" key="3">
    <source>
        <dbReference type="ARBA" id="ARBA00009381"/>
    </source>
</evidence>
<keyword evidence="5 9" id="KW-0378">Hydrolase</keyword>
<dbReference type="NCBIfam" id="TIGR00066">
    <property type="entry name" value="g_glut_trans"/>
    <property type="match status" value="1"/>
</dbReference>
<dbReference type="EC" id="3.4.19.13" evidence="9"/>
<comment type="caution">
    <text evidence="11">The sequence shown here is derived from an EMBL/GenBank/DDBJ whole genome shotgun (WGS) entry which is preliminary data.</text>
</comment>
<evidence type="ECO:0000313" key="11">
    <source>
        <dbReference type="EMBL" id="MDC7684003.1"/>
    </source>
</evidence>
<dbReference type="Pfam" id="PF01019">
    <property type="entry name" value="G_glu_transpept"/>
    <property type="match status" value="1"/>
</dbReference>
<dbReference type="PANTHER" id="PTHR43199:SF1">
    <property type="entry name" value="GLUTATHIONE HYDROLASE PROENZYME"/>
    <property type="match status" value="1"/>
</dbReference>
<comment type="pathway">
    <text evidence="9">Sulfur metabolism; glutathione metabolism.</text>
</comment>
<gene>
    <name evidence="11" type="primary">ggt</name>
    <name evidence="11" type="ORF">PQU92_12005</name>
</gene>